<dbReference type="GO" id="GO:0005524">
    <property type="term" value="F:ATP binding"/>
    <property type="evidence" value="ECO:0007669"/>
    <property type="project" value="UniProtKB-KW"/>
</dbReference>
<keyword evidence="4 10" id="KW-0812">Transmembrane</keyword>
<evidence type="ECO:0000313" key="12">
    <source>
        <dbReference type="EMBL" id="OIM20829.1"/>
    </source>
</evidence>
<dbReference type="RefSeq" id="WP_071449016.1">
    <property type="nucleotide sequence ID" value="NZ_MLOK01000047.1"/>
</dbReference>
<evidence type="ECO:0000256" key="4">
    <source>
        <dbReference type="ARBA" id="ARBA00022692"/>
    </source>
</evidence>
<dbReference type="InterPro" id="IPR050510">
    <property type="entry name" value="Cation_transp_ATPase_P-type"/>
</dbReference>
<feature type="transmembrane region" description="Helical" evidence="10">
    <location>
        <begin position="245"/>
        <end position="265"/>
    </location>
</feature>
<evidence type="ECO:0000313" key="13">
    <source>
        <dbReference type="Proteomes" id="UP000181728"/>
    </source>
</evidence>
<evidence type="ECO:0000256" key="10">
    <source>
        <dbReference type="SAM" id="Phobius"/>
    </source>
</evidence>
<dbReference type="NCBIfam" id="TIGR01494">
    <property type="entry name" value="ATPase_P-type"/>
    <property type="match status" value="2"/>
</dbReference>
<feature type="transmembrane region" description="Helical" evidence="10">
    <location>
        <begin position="83"/>
        <end position="103"/>
    </location>
</feature>
<evidence type="ECO:0000256" key="3">
    <source>
        <dbReference type="ARBA" id="ARBA00022475"/>
    </source>
</evidence>
<organism evidence="12 13">
    <name type="scientific">Oenococcus oeni</name>
    <name type="common">Leuconostoc oenos</name>
    <dbReference type="NCBI Taxonomy" id="1247"/>
    <lineage>
        <taxon>Bacteria</taxon>
        <taxon>Bacillati</taxon>
        <taxon>Bacillota</taxon>
        <taxon>Bacilli</taxon>
        <taxon>Lactobacillales</taxon>
        <taxon>Lactobacillaceae</taxon>
        <taxon>Oenococcus</taxon>
    </lineage>
</organism>
<dbReference type="Gene3D" id="3.40.1110.10">
    <property type="entry name" value="Calcium-transporting ATPase, cytoplasmic domain N"/>
    <property type="match status" value="1"/>
</dbReference>
<comment type="subcellular location">
    <subcellularLocation>
        <location evidence="1">Cell membrane</location>
        <topology evidence="1">Multi-pass membrane protein</topology>
    </subcellularLocation>
</comment>
<dbReference type="PANTHER" id="PTHR43294:SF21">
    <property type="entry name" value="CATION TRANSPORTING ATPASE"/>
    <property type="match status" value="1"/>
</dbReference>
<evidence type="ECO:0000256" key="9">
    <source>
        <dbReference type="ARBA" id="ARBA00023136"/>
    </source>
</evidence>
<keyword evidence="3" id="KW-1003">Cell membrane</keyword>
<feature type="transmembrane region" description="Helical" evidence="10">
    <location>
        <begin position="271"/>
        <end position="296"/>
    </location>
</feature>
<reference evidence="12 13" key="1">
    <citation type="journal article" date="2016" name="BMC Genomics">
        <title>Consensus pan-genome assembly of the specialised wine bacterium Oenococcus oeni.</title>
        <authorList>
            <person name="Sternes P.R."/>
            <person name="Borneman A.R."/>
        </authorList>
    </citation>
    <scope>NUCLEOTIDE SEQUENCE [LARGE SCALE GENOMIC DNA]</scope>
    <source>
        <strain evidence="12 13">AWRIB661</strain>
    </source>
</reference>
<dbReference type="InterPro" id="IPR044492">
    <property type="entry name" value="P_typ_ATPase_HD_dom"/>
</dbReference>
<dbReference type="Pfam" id="PF13246">
    <property type="entry name" value="Cation_ATPase"/>
    <property type="match status" value="1"/>
</dbReference>
<dbReference type="SFLD" id="SFLDF00027">
    <property type="entry name" value="p-type_atpase"/>
    <property type="match status" value="1"/>
</dbReference>
<dbReference type="Pfam" id="PF00690">
    <property type="entry name" value="Cation_ATPase_N"/>
    <property type="match status" value="1"/>
</dbReference>
<keyword evidence="6" id="KW-0067">ATP-binding</keyword>
<dbReference type="PRINTS" id="PR00120">
    <property type="entry name" value="HATPASE"/>
</dbReference>
<feature type="transmembrane region" description="Helical" evidence="10">
    <location>
        <begin position="54"/>
        <end position="77"/>
    </location>
</feature>
<dbReference type="InterPro" id="IPR006068">
    <property type="entry name" value="ATPase_P-typ_cation-transptr_C"/>
</dbReference>
<dbReference type="InterPro" id="IPR023298">
    <property type="entry name" value="ATPase_P-typ_TM_dom_sf"/>
</dbReference>
<sequence>MDDKDFAEIDLKELYKQLDSNKNGLTQSQAEQKLKKFGSNIITRARGESQIKTFFKSFSSMMAILLWVSGIIAIFAGITELGIAIWAVNVINGLFSFWQEFAAKKATDSLMKMLPTYASVYRDGKLTKIEATKMVPGDIFSIQAGNSISADARLIETDELQVDESALTGESTLVSKSPDYSKGQGKFAYGNLIYAGTTVSVGTGLAIALSTGMKTEFGKIAQLTQTAKRVDSPLQIELNRLTRQLSIIAISIGVVFFFAAVFLVKNPIAKSFIFSLGMIVAFIPEGLLPTVTLSLAQAVQRMAHKNALVKNLNSVETLGETTVIATDKTGTLTQNQMTINHIWTKESEYEVSGEGYINNGEIREKNKPVVLSEHSSLEQLIKIASLDNDTEVQAPKSLKDSPKIIGTPTEASLTILTEKSGIDFVALKKKMPRIHEVHFDSRRQRMSTIHQLADNKRVIFTKGALDFVLQVTDRILDNGKVRSITENDKKEILDANRKYASDGLRSLAFAYRETDNKVDPKEYKIDNTEEHLIFVGLASMSDPPRPQVYQAVKKAHSAGIKIIMVTGDSELTAKSVAMKIGLVSKKVQVVTGERLSRMNTDQLKKALSGEIIFARVAPEQKYQIVTTLQSMGHIVASTGDGVNDAPALKQANISVAMGVSGTDVAKDAADMILTDDNFASIVSAIEEGRAVYSNIQKFLLYILNSNMPEAIPSVLFLLSGGIIPLSLTVMQILTVDLGTDMLPALGLGAEKIEAGVMEQPPRDRKAHLLTKNLLVKAFGWYGLWGSIISTAAYFFINWTLGWPGQALVSSGANYREATTMTLAAIVFFQISAAIDARTEKISVFKIGIFSNHHVDFGIFFEILLLIVLMYVPFLQNLFETAPLKPLEWLLLACVPLPMILLEEGRKAWVRKHD</sequence>
<dbReference type="InterPro" id="IPR018303">
    <property type="entry name" value="ATPase_P-typ_P_site"/>
</dbReference>
<dbReference type="SFLD" id="SFLDS00003">
    <property type="entry name" value="Haloacid_Dehalogenase"/>
    <property type="match status" value="1"/>
</dbReference>
<keyword evidence="5" id="KW-0547">Nucleotide-binding</keyword>
<evidence type="ECO:0000256" key="5">
    <source>
        <dbReference type="ARBA" id="ARBA00022741"/>
    </source>
</evidence>
<dbReference type="FunFam" id="3.40.50.1000:FF:000083">
    <property type="entry name" value="Sodium/potassium-transporting ATPase subunit alpha"/>
    <property type="match status" value="1"/>
</dbReference>
<dbReference type="PROSITE" id="PS00154">
    <property type="entry name" value="ATPASE_E1_E2"/>
    <property type="match status" value="1"/>
</dbReference>
<dbReference type="GO" id="GO:0016887">
    <property type="term" value="F:ATP hydrolysis activity"/>
    <property type="evidence" value="ECO:0007669"/>
    <property type="project" value="InterPro"/>
</dbReference>
<keyword evidence="7" id="KW-1278">Translocase</keyword>
<dbReference type="AlphaFoldDB" id="A0A6N4A4S6"/>
<evidence type="ECO:0000259" key="11">
    <source>
        <dbReference type="SMART" id="SM00831"/>
    </source>
</evidence>
<evidence type="ECO:0000256" key="2">
    <source>
        <dbReference type="ARBA" id="ARBA00005675"/>
    </source>
</evidence>
<dbReference type="Pfam" id="PF00122">
    <property type="entry name" value="E1-E2_ATPase"/>
    <property type="match status" value="1"/>
</dbReference>
<keyword evidence="9 10" id="KW-0472">Membrane</keyword>
<protein>
    <submittedName>
        <fullName evidence="12">Haloacid dehalogenase</fullName>
    </submittedName>
</protein>
<dbReference type="SUPFAM" id="SSF81653">
    <property type="entry name" value="Calcium ATPase, transduction domain A"/>
    <property type="match status" value="1"/>
</dbReference>
<dbReference type="InterPro" id="IPR004014">
    <property type="entry name" value="ATPase_P-typ_cation-transptr_N"/>
</dbReference>
<dbReference type="SUPFAM" id="SSF56784">
    <property type="entry name" value="HAD-like"/>
    <property type="match status" value="1"/>
</dbReference>
<evidence type="ECO:0000256" key="1">
    <source>
        <dbReference type="ARBA" id="ARBA00004651"/>
    </source>
</evidence>
<dbReference type="InterPro" id="IPR008250">
    <property type="entry name" value="ATPase_P-typ_transduc_dom_A_sf"/>
</dbReference>
<dbReference type="InterPro" id="IPR059000">
    <property type="entry name" value="ATPase_P-type_domA"/>
</dbReference>
<dbReference type="Gene3D" id="2.70.150.10">
    <property type="entry name" value="Calcium-transporting ATPase, cytoplasmic transduction domain A"/>
    <property type="match status" value="1"/>
</dbReference>
<dbReference type="GO" id="GO:0019829">
    <property type="term" value="F:ATPase-coupled monoatomic cation transmembrane transporter activity"/>
    <property type="evidence" value="ECO:0007669"/>
    <property type="project" value="TreeGrafter"/>
</dbReference>
<dbReference type="InterPro" id="IPR023214">
    <property type="entry name" value="HAD_sf"/>
</dbReference>
<proteinExistence type="inferred from homology"/>
<dbReference type="PRINTS" id="PR00119">
    <property type="entry name" value="CATATPASE"/>
</dbReference>
<feature type="transmembrane region" description="Helical" evidence="10">
    <location>
        <begin position="773"/>
        <end position="796"/>
    </location>
</feature>
<name>A0A6N4A4S6_OENOE</name>
<dbReference type="GO" id="GO:0005886">
    <property type="term" value="C:plasma membrane"/>
    <property type="evidence" value="ECO:0007669"/>
    <property type="project" value="UniProtKB-SubCell"/>
</dbReference>
<feature type="transmembrane region" description="Helical" evidence="10">
    <location>
        <begin position="854"/>
        <end position="873"/>
    </location>
</feature>
<evidence type="ECO:0000256" key="8">
    <source>
        <dbReference type="ARBA" id="ARBA00022989"/>
    </source>
</evidence>
<dbReference type="SMART" id="SM00831">
    <property type="entry name" value="Cation_ATPase_N"/>
    <property type="match status" value="1"/>
</dbReference>
<dbReference type="Proteomes" id="UP000181728">
    <property type="component" value="Unassembled WGS sequence"/>
</dbReference>
<evidence type="ECO:0000256" key="7">
    <source>
        <dbReference type="ARBA" id="ARBA00022967"/>
    </source>
</evidence>
<dbReference type="SFLD" id="SFLDG00002">
    <property type="entry name" value="C1.7:_P-type_atpase_like"/>
    <property type="match status" value="1"/>
</dbReference>
<gene>
    <name evidence="12" type="ORF">ATX59_06925</name>
</gene>
<dbReference type="Gene3D" id="3.40.50.1000">
    <property type="entry name" value="HAD superfamily/HAD-like"/>
    <property type="match status" value="1"/>
</dbReference>
<feature type="domain" description="Cation-transporting P-type ATPase N-terminal" evidence="11">
    <location>
        <begin position="5"/>
        <end position="78"/>
    </location>
</feature>
<dbReference type="Gene3D" id="1.20.1110.10">
    <property type="entry name" value="Calcium-transporting ATPase, transmembrane domain"/>
    <property type="match status" value="1"/>
</dbReference>
<keyword evidence="8 10" id="KW-1133">Transmembrane helix</keyword>
<comment type="caution">
    <text evidence="12">The sequence shown here is derived from an EMBL/GenBank/DDBJ whole genome shotgun (WGS) entry which is preliminary data.</text>
</comment>
<dbReference type="PANTHER" id="PTHR43294">
    <property type="entry name" value="SODIUM/POTASSIUM-TRANSPORTING ATPASE SUBUNIT ALPHA"/>
    <property type="match status" value="1"/>
</dbReference>
<dbReference type="Pfam" id="PF08282">
    <property type="entry name" value="Hydrolase_3"/>
    <property type="match status" value="1"/>
</dbReference>
<feature type="transmembrane region" description="Helical" evidence="10">
    <location>
        <begin position="816"/>
        <end position="834"/>
    </location>
</feature>
<dbReference type="InterPro" id="IPR023299">
    <property type="entry name" value="ATPase_P-typ_cyto_dom_N"/>
</dbReference>
<dbReference type="EMBL" id="MLOK01000047">
    <property type="protein sequence ID" value="OIM20829.1"/>
    <property type="molecule type" value="Genomic_DNA"/>
</dbReference>
<evidence type="ECO:0000256" key="6">
    <source>
        <dbReference type="ARBA" id="ARBA00022840"/>
    </source>
</evidence>
<accession>A0A6N4A4S6</accession>
<dbReference type="InterPro" id="IPR036412">
    <property type="entry name" value="HAD-like_sf"/>
</dbReference>
<dbReference type="SUPFAM" id="SSF81660">
    <property type="entry name" value="Metal cation-transporting ATPase, ATP-binding domain N"/>
    <property type="match status" value="1"/>
</dbReference>
<dbReference type="InterPro" id="IPR001757">
    <property type="entry name" value="P_typ_ATPase"/>
</dbReference>
<dbReference type="SUPFAM" id="SSF81665">
    <property type="entry name" value="Calcium ATPase, transmembrane domain M"/>
    <property type="match status" value="1"/>
</dbReference>
<dbReference type="GO" id="GO:1902600">
    <property type="term" value="P:proton transmembrane transport"/>
    <property type="evidence" value="ECO:0007669"/>
    <property type="project" value="TreeGrafter"/>
</dbReference>
<dbReference type="Pfam" id="PF00689">
    <property type="entry name" value="Cation_ATPase_C"/>
    <property type="match status" value="1"/>
</dbReference>
<comment type="similarity">
    <text evidence="2">Belongs to the cation transport ATPase (P-type) (TC 3.A.3) family. Type IIA subfamily.</text>
</comment>